<dbReference type="EMBL" id="FXUG01000014">
    <property type="protein sequence ID" value="SMP71351.1"/>
    <property type="molecule type" value="Genomic_DNA"/>
</dbReference>
<comment type="caution">
    <text evidence="2">The sequence shown here is derived from an EMBL/GenBank/DDBJ whole genome shotgun (WGS) entry which is preliminary data.</text>
</comment>
<keyword evidence="3" id="KW-1185">Reference proteome</keyword>
<dbReference type="InterPro" id="IPR012902">
    <property type="entry name" value="N_methyl_site"/>
</dbReference>
<dbReference type="Pfam" id="PF07963">
    <property type="entry name" value="N_methyl"/>
    <property type="match status" value="1"/>
</dbReference>
<dbReference type="Pfam" id="PF07596">
    <property type="entry name" value="SBP_bac_10"/>
    <property type="match status" value="1"/>
</dbReference>
<dbReference type="NCBIfam" id="TIGR02532">
    <property type="entry name" value="IV_pilin_GFxxxE"/>
    <property type="match status" value="1"/>
</dbReference>
<gene>
    <name evidence="2" type="ORF">SAMN06265222_11443</name>
</gene>
<proteinExistence type="predicted"/>
<reference evidence="2 3" key="1">
    <citation type="submission" date="2017-05" db="EMBL/GenBank/DDBJ databases">
        <authorList>
            <person name="Varghese N."/>
            <person name="Submissions S."/>
        </authorList>
    </citation>
    <scope>NUCLEOTIDE SEQUENCE [LARGE SCALE GENOMIC DNA]</scope>
    <source>
        <strain evidence="2 3">DSM 25457</strain>
    </source>
</reference>
<dbReference type="RefSeq" id="WP_283434438.1">
    <property type="nucleotide sequence ID" value="NZ_FXUG01000014.1"/>
</dbReference>
<dbReference type="PROSITE" id="PS00409">
    <property type="entry name" value="PROKAR_NTER_METHYL"/>
    <property type="match status" value="1"/>
</dbReference>
<dbReference type="InterPro" id="IPR011453">
    <property type="entry name" value="DUF1559"/>
</dbReference>
<dbReference type="InterPro" id="IPR027558">
    <property type="entry name" value="Pre_pil_HX9DG_C"/>
</dbReference>
<dbReference type="PANTHER" id="PTHR30093">
    <property type="entry name" value="GENERAL SECRETION PATHWAY PROTEIN G"/>
    <property type="match status" value="1"/>
</dbReference>
<dbReference type="InterPro" id="IPR045584">
    <property type="entry name" value="Pilin-like"/>
</dbReference>
<dbReference type="PANTHER" id="PTHR30093:SF2">
    <property type="entry name" value="TYPE II SECRETION SYSTEM PROTEIN H"/>
    <property type="match status" value="1"/>
</dbReference>
<dbReference type="Proteomes" id="UP001158067">
    <property type="component" value="Unassembled WGS sequence"/>
</dbReference>
<sequence length="388" mass="42038">MKRINRSQGFTLVELLVVIAIIGVLVGLLLPAVQAAREAARRMSCSNNFKQIGLGIHNYHSAYKQLPTHGAGTRDAALVNYWDRTDASNGRSLSMLVGVVPFVEGQALWEQIANPNGSNANGTTKSPPWVAMGPYPDRVDYGPWVTNIPTYRCPSDPGQGLPALGRTNYAACTGDSAWWSHQGYAKPDRSELTATADAEECIAALRGFFQPRKASRFRDCLDGLSNTIAAGEIATDLGDNDKRTIVRKDGWQDLRPDPSVCASKADATRPQFWATSSNAGSNEGRGYRWADFNPNYSQTMTILPPNREVCDQDGAWGAIVATMSSRHQGGVHVLMGDGAVKFVTDSIEAGNSSAPLIHRWNGKGQKSPYGLWGSLGTRAAKEVIEEEL</sequence>
<dbReference type="Gene3D" id="3.30.700.10">
    <property type="entry name" value="Glycoprotein, Type 4 Pilin"/>
    <property type="match status" value="1"/>
</dbReference>
<name>A0ABY1QJL0_9BACT</name>
<dbReference type="SUPFAM" id="SSF54523">
    <property type="entry name" value="Pili subunits"/>
    <property type="match status" value="1"/>
</dbReference>
<evidence type="ECO:0000313" key="2">
    <source>
        <dbReference type="EMBL" id="SMP71351.1"/>
    </source>
</evidence>
<evidence type="ECO:0000313" key="3">
    <source>
        <dbReference type="Proteomes" id="UP001158067"/>
    </source>
</evidence>
<accession>A0ABY1QJL0</accession>
<feature type="domain" description="DUF1559" evidence="1">
    <location>
        <begin position="34"/>
        <end position="349"/>
    </location>
</feature>
<dbReference type="NCBIfam" id="TIGR04294">
    <property type="entry name" value="pre_pil_HX9DG"/>
    <property type="match status" value="1"/>
</dbReference>
<evidence type="ECO:0000259" key="1">
    <source>
        <dbReference type="Pfam" id="PF07596"/>
    </source>
</evidence>
<protein>
    <submittedName>
        <fullName evidence="2">Prepilin-type N-terminal cleavage/methylation domain-containing protein/prepilin-type processing-associated H-X9-DG domain-containing protein</fullName>
    </submittedName>
</protein>
<organism evidence="2 3">
    <name type="scientific">Neorhodopirellula lusitana</name>
    <dbReference type="NCBI Taxonomy" id="445327"/>
    <lineage>
        <taxon>Bacteria</taxon>
        <taxon>Pseudomonadati</taxon>
        <taxon>Planctomycetota</taxon>
        <taxon>Planctomycetia</taxon>
        <taxon>Pirellulales</taxon>
        <taxon>Pirellulaceae</taxon>
        <taxon>Neorhodopirellula</taxon>
    </lineage>
</organism>